<reference evidence="2 3" key="1">
    <citation type="submission" date="2016-10" db="EMBL/GenBank/DDBJ databases">
        <authorList>
            <person name="Varghese N."/>
            <person name="Submissions S."/>
        </authorList>
    </citation>
    <scope>NUCLEOTIDE SEQUENCE [LARGE SCALE GENOMIC DNA]</scope>
    <source>
        <strain evidence="2 3">LMG 21974</strain>
    </source>
</reference>
<proteinExistence type="predicted"/>
<dbReference type="EMBL" id="FOEV01000018">
    <property type="protein sequence ID" value="SER35893.1"/>
    <property type="molecule type" value="Genomic_DNA"/>
</dbReference>
<dbReference type="GeneID" id="300268706"/>
<evidence type="ECO:0000313" key="3">
    <source>
        <dbReference type="Proteomes" id="UP000183210"/>
    </source>
</evidence>
<sequence>MQIKHTIEFNAAGLPLGAFRYELSSFDGFELPSEQVECSESQHQDYQAYRLVKGKVTATTDADLLPAALEAKVAELNDACAAAIVAGFESDALGETYSYPSKIEDQLNLTGVIQMLSISPTTSTTFKCADRAGVWAKRPHTLEQLQKVGVTFALIKQTLIDAKDDLVEKAKAATTLNELAAVVWSEVQA</sequence>
<dbReference type="InterPro" id="IPR025484">
    <property type="entry name" value="DUF4376"/>
</dbReference>
<dbReference type="RefSeq" id="WP_074829574.1">
    <property type="nucleotide sequence ID" value="NZ_FOEV01000018.1"/>
</dbReference>
<organism evidence="2 3">
    <name type="scientific">Pseudomonas lutea</name>
    <dbReference type="NCBI Taxonomy" id="243924"/>
    <lineage>
        <taxon>Bacteria</taxon>
        <taxon>Pseudomonadati</taxon>
        <taxon>Pseudomonadota</taxon>
        <taxon>Gammaproteobacteria</taxon>
        <taxon>Pseudomonadales</taxon>
        <taxon>Pseudomonadaceae</taxon>
        <taxon>Pseudomonas</taxon>
    </lineage>
</organism>
<name>A0A9X8QLP9_9PSED</name>
<accession>A0A9X8QLP9</accession>
<evidence type="ECO:0000259" key="1">
    <source>
        <dbReference type="Pfam" id="PF14301"/>
    </source>
</evidence>
<dbReference type="Pfam" id="PF14301">
    <property type="entry name" value="DUF4376"/>
    <property type="match status" value="1"/>
</dbReference>
<dbReference type="Proteomes" id="UP000183210">
    <property type="component" value="Unassembled WGS sequence"/>
</dbReference>
<protein>
    <recommendedName>
        <fullName evidence="1">DUF4376 domain-containing protein</fullName>
    </recommendedName>
</protein>
<gene>
    <name evidence="2" type="ORF">SAMN05216409_11829</name>
</gene>
<dbReference type="AlphaFoldDB" id="A0A9X8QLP9"/>
<evidence type="ECO:0000313" key="2">
    <source>
        <dbReference type="EMBL" id="SER35893.1"/>
    </source>
</evidence>
<comment type="caution">
    <text evidence="2">The sequence shown here is derived from an EMBL/GenBank/DDBJ whole genome shotgun (WGS) entry which is preliminary data.</text>
</comment>
<feature type="domain" description="DUF4376" evidence="1">
    <location>
        <begin position="70"/>
        <end position="176"/>
    </location>
</feature>